<name>A0ABD5EB11_9ACTN</name>
<feature type="compositionally biased region" description="Low complexity" evidence="1">
    <location>
        <begin position="1"/>
        <end position="23"/>
    </location>
</feature>
<evidence type="ECO:0000313" key="3">
    <source>
        <dbReference type="Proteomes" id="UP001183607"/>
    </source>
</evidence>
<evidence type="ECO:0008006" key="4">
    <source>
        <dbReference type="Google" id="ProtNLM"/>
    </source>
</evidence>
<gene>
    <name evidence="2" type="ORF">RM574_24145</name>
</gene>
<organism evidence="2 3">
    <name type="scientific">Streptomyces evansiae</name>
    <dbReference type="NCBI Taxonomy" id="3075535"/>
    <lineage>
        <taxon>Bacteria</taxon>
        <taxon>Bacillati</taxon>
        <taxon>Actinomycetota</taxon>
        <taxon>Actinomycetes</taxon>
        <taxon>Kitasatosporales</taxon>
        <taxon>Streptomycetaceae</taxon>
        <taxon>Streptomyces</taxon>
    </lineage>
</organism>
<protein>
    <recommendedName>
        <fullName evidence="4">Transferase</fullName>
    </recommendedName>
</protein>
<feature type="region of interest" description="Disordered" evidence="1">
    <location>
        <begin position="1"/>
        <end position="25"/>
    </location>
</feature>
<reference evidence="3" key="1">
    <citation type="submission" date="2023-07" db="EMBL/GenBank/DDBJ databases">
        <title>30 novel species of actinomycetes from the DSMZ collection.</title>
        <authorList>
            <person name="Nouioui I."/>
        </authorList>
    </citation>
    <scope>NUCLEOTIDE SEQUENCE [LARGE SCALE GENOMIC DNA]</scope>
    <source>
        <strain evidence="3">DSM 41982</strain>
    </source>
</reference>
<dbReference type="AlphaFoldDB" id="A0ABD5EB11"/>
<dbReference type="EMBL" id="JAVRER010000048">
    <property type="protein sequence ID" value="MDT0418579.1"/>
    <property type="molecule type" value="Genomic_DNA"/>
</dbReference>
<sequence>MKTTSTATTPAPRRPADAAPAARPEARVPWSAGCVADPMGALAFVVAEPEGLAGGRLLLRQRGGGEEVRLPFTATGRGPLRAVLPGDAPLAEGYWEVHAEAPGAEPVRLRPGLDDLRALVDRDPEGADAVAVHLPYTSKFGNLALRTWLRAPHAEAGSVHVAPGETTVRGRCYGTALTPAAYAELRPAKDEEGEPLRAEATGEGPDFRLRLAHAPLLAQGPRHWEVRLRPEGERGPDIRLARLLDDLVDRHAVFTYPATVHEGLRARPYYSGGNNLAFRVTAVDPASAPAA</sequence>
<dbReference type="RefSeq" id="WP_311677512.1">
    <property type="nucleotide sequence ID" value="NZ_JAVRER010000048.1"/>
</dbReference>
<evidence type="ECO:0000256" key="1">
    <source>
        <dbReference type="SAM" id="MobiDB-lite"/>
    </source>
</evidence>
<accession>A0ABD5EB11</accession>
<proteinExistence type="predicted"/>
<dbReference type="Proteomes" id="UP001183607">
    <property type="component" value="Unassembled WGS sequence"/>
</dbReference>
<comment type="caution">
    <text evidence="2">The sequence shown here is derived from an EMBL/GenBank/DDBJ whole genome shotgun (WGS) entry which is preliminary data.</text>
</comment>
<evidence type="ECO:0000313" key="2">
    <source>
        <dbReference type="EMBL" id="MDT0418579.1"/>
    </source>
</evidence>